<evidence type="ECO:0000259" key="4">
    <source>
        <dbReference type="PROSITE" id="PS51767"/>
    </source>
</evidence>
<keyword evidence="6" id="KW-1185">Reference proteome</keyword>
<dbReference type="Gene3D" id="2.40.70.10">
    <property type="entry name" value="Acid Proteases"/>
    <property type="match status" value="2"/>
</dbReference>
<dbReference type="InterPro" id="IPR051708">
    <property type="entry name" value="Plant_Aspart_Prot_A1"/>
</dbReference>
<dbReference type="EMBL" id="KI631068">
    <property type="protein sequence ID" value="EYU30351.1"/>
    <property type="molecule type" value="Genomic_DNA"/>
</dbReference>
<dbReference type="InterPro" id="IPR021109">
    <property type="entry name" value="Peptidase_aspartic_dom_sf"/>
</dbReference>
<dbReference type="GO" id="GO:0008233">
    <property type="term" value="F:peptidase activity"/>
    <property type="evidence" value="ECO:0007669"/>
    <property type="project" value="UniProtKB-KW"/>
</dbReference>
<dbReference type="InterPro" id="IPR033121">
    <property type="entry name" value="PEPTIDASE_A1"/>
</dbReference>
<evidence type="ECO:0000313" key="6">
    <source>
        <dbReference type="Proteomes" id="UP000030748"/>
    </source>
</evidence>
<dbReference type="Proteomes" id="UP000030748">
    <property type="component" value="Unassembled WGS sequence"/>
</dbReference>
<evidence type="ECO:0000256" key="3">
    <source>
        <dbReference type="ARBA" id="ARBA00022801"/>
    </source>
</evidence>
<dbReference type="eggNOG" id="KOG1339">
    <property type="taxonomic scope" value="Eukaryota"/>
</dbReference>
<dbReference type="STRING" id="4155.A0A022QQY1"/>
<organism evidence="5 6">
    <name type="scientific">Erythranthe guttata</name>
    <name type="common">Yellow monkey flower</name>
    <name type="synonym">Mimulus guttatus</name>
    <dbReference type="NCBI Taxonomy" id="4155"/>
    <lineage>
        <taxon>Eukaryota</taxon>
        <taxon>Viridiplantae</taxon>
        <taxon>Streptophyta</taxon>
        <taxon>Embryophyta</taxon>
        <taxon>Tracheophyta</taxon>
        <taxon>Spermatophyta</taxon>
        <taxon>Magnoliopsida</taxon>
        <taxon>eudicotyledons</taxon>
        <taxon>Gunneridae</taxon>
        <taxon>Pentapetalae</taxon>
        <taxon>asterids</taxon>
        <taxon>lamiids</taxon>
        <taxon>Lamiales</taxon>
        <taxon>Phrymaceae</taxon>
        <taxon>Erythranthe</taxon>
    </lineage>
</organism>
<dbReference type="PANTHER" id="PTHR47967:SF14">
    <property type="entry name" value="EUKARYOTIC ASPARTYL PROTEASE FAMILY PROTEIN"/>
    <property type="match status" value="1"/>
</dbReference>
<dbReference type="SUPFAM" id="SSF50630">
    <property type="entry name" value="Acid proteases"/>
    <property type="match status" value="1"/>
</dbReference>
<keyword evidence="3" id="KW-0378">Hydrolase</keyword>
<gene>
    <name evidence="5" type="ORF">MIMGU_mgv1a007310mg</name>
</gene>
<dbReference type="Pfam" id="PF14541">
    <property type="entry name" value="TAXi_C"/>
    <property type="match status" value="1"/>
</dbReference>
<keyword evidence="2" id="KW-0645">Protease</keyword>
<dbReference type="Pfam" id="PF14543">
    <property type="entry name" value="TAXi_N"/>
    <property type="match status" value="1"/>
</dbReference>
<reference evidence="5 6" key="1">
    <citation type="journal article" date="2013" name="Proc. Natl. Acad. Sci. U.S.A.">
        <title>Fine-scale variation in meiotic recombination in Mimulus inferred from population shotgun sequencing.</title>
        <authorList>
            <person name="Hellsten U."/>
            <person name="Wright K.M."/>
            <person name="Jenkins J."/>
            <person name="Shu S."/>
            <person name="Yuan Y."/>
            <person name="Wessler S.R."/>
            <person name="Schmutz J."/>
            <person name="Willis J.H."/>
            <person name="Rokhsar D.S."/>
        </authorList>
    </citation>
    <scope>NUCLEOTIDE SEQUENCE [LARGE SCALE GENOMIC DNA]</scope>
    <source>
        <strain evidence="6">cv. DUN x IM62</strain>
    </source>
</reference>
<accession>A0A022QQY1</accession>
<protein>
    <recommendedName>
        <fullName evidence="4">Peptidase A1 domain-containing protein</fullName>
    </recommendedName>
</protein>
<feature type="domain" description="Peptidase A1" evidence="4">
    <location>
        <begin position="45"/>
        <end position="399"/>
    </location>
</feature>
<dbReference type="GO" id="GO:0006508">
    <property type="term" value="P:proteolysis"/>
    <property type="evidence" value="ECO:0007669"/>
    <property type="project" value="UniProtKB-KW"/>
</dbReference>
<evidence type="ECO:0000313" key="5">
    <source>
        <dbReference type="EMBL" id="EYU30351.1"/>
    </source>
</evidence>
<dbReference type="PANTHER" id="PTHR47967">
    <property type="entry name" value="OS07G0603500 PROTEIN-RELATED"/>
    <property type="match status" value="1"/>
</dbReference>
<dbReference type="InterPro" id="IPR032861">
    <property type="entry name" value="TAXi_N"/>
</dbReference>
<sequence>MKDRGLFDLKSSIYRASYLVSNTTSSLLHLTDLESELYSWRNTGFLVHLKVGSRNMSQNVYMDTASSLFWINCEPCGLNVLGPLFHPKESSTYEVEDCNDYDYICIGTGAVNIECDSVKCTFAIQYGSAFSKGVLAREQFKFGISPQVLKGIVFGCSSYSKGINANGVLGLGGSSLSLRAQRGYTKFAYCLGNITDRSYLYSRLIIADKITFTGFETPLIVEDKYYINLERIEIGEITLAVDPHIFRRNSVDYTGGMIVDASSTYTFMPQVVLKMIEAEVIRVIRYNANENPYSLVKITRNESILHEGPEGVYNRLCYDGVLTRDLKSFPTVRFVFQGDASMEMIPENVFHQISEDTYCLGILPIEIVNRGATVNILGNVMQQYLYIAFDLFKERLTFKAMDCSAWDDYIP</sequence>
<proteinExistence type="inferred from homology"/>
<name>A0A022QQY1_ERYGU</name>
<evidence type="ECO:0000256" key="2">
    <source>
        <dbReference type="ARBA" id="ARBA00022670"/>
    </source>
</evidence>
<comment type="similarity">
    <text evidence="1">Belongs to the peptidase A1 family.</text>
</comment>
<dbReference type="InterPro" id="IPR032799">
    <property type="entry name" value="TAXi_C"/>
</dbReference>
<dbReference type="AlphaFoldDB" id="A0A022QQY1"/>
<dbReference type="PROSITE" id="PS51767">
    <property type="entry name" value="PEPTIDASE_A1"/>
    <property type="match status" value="1"/>
</dbReference>
<evidence type="ECO:0000256" key="1">
    <source>
        <dbReference type="ARBA" id="ARBA00007447"/>
    </source>
</evidence>